<sequence length="598" mass="66885">MTIGTLWPLILLILVPLVIALYILKRKYKEKEVSSLLLWQEVYKNTHASTPWEKLRKNIMLPLQLIIILLIILALMKMHLNIGGSTYKNVIVVMDTTGSMAINSKGKSRLENGKELIKEYISSSSDDTRAYIISYDGNENLLLNDSSDKSTIYNTIDNIRQSYSTGDVSSAMSFVKAIKNGIGEESEVIVVTDKEVSFGEVKGKVIAVGNEGENASIDNIAHKYSDGNLKVIATVTNRGANDYSGDFTLYNDDNMVEVKNVELGSGEKIVLNFNLENYNGTLLKGELSKKDDLIEDNVFYDVVRDTENKKILLVTEENIFLEKSFSALQNIELFKTNDFSNISDDDKYDLYIFDNVTPDKLPTTGNILFVNPKSNEFFNVIEGGEVKEAKVVEEQVSKYINDLQFTLAEFNGIEVPYYGKVFLEVEDTAVGFYGEKDNRGIAALSFDIHNSDVALKKQFPILIYELGEKLISNGLSNKSNYNSGEEIEVKASNLSKEVKVAYPGEKSKTLALNEKINSKYNLGIYNIEEVLESDSRNEMISVNFPSEEESNANLEYLGEVGESDSIDGLKKGINLDFILIILALGVISTEWILYLKGN</sequence>
<dbReference type="eggNOG" id="COG2304">
    <property type="taxonomic scope" value="Bacteria"/>
</dbReference>
<dbReference type="SUPFAM" id="SSF53300">
    <property type="entry name" value="vWA-like"/>
    <property type="match status" value="1"/>
</dbReference>
<dbReference type="InterPro" id="IPR036465">
    <property type="entry name" value="vWFA_dom_sf"/>
</dbReference>
<keyword evidence="4" id="KW-1185">Reference proteome</keyword>
<dbReference type="AlphaFoldDB" id="W6RTA1"/>
<evidence type="ECO:0000256" key="1">
    <source>
        <dbReference type="SAM" id="Phobius"/>
    </source>
</evidence>
<dbReference type="Pfam" id="PF07584">
    <property type="entry name" value="BatA"/>
    <property type="match status" value="1"/>
</dbReference>
<dbReference type="SMART" id="SM00327">
    <property type="entry name" value="VWA"/>
    <property type="match status" value="1"/>
</dbReference>
<dbReference type="PANTHER" id="PTHR37464">
    <property type="entry name" value="BLL2463 PROTEIN"/>
    <property type="match status" value="1"/>
</dbReference>
<dbReference type="InterPro" id="IPR002035">
    <property type="entry name" value="VWF_A"/>
</dbReference>
<dbReference type="RefSeq" id="WP_044035934.1">
    <property type="nucleotide sequence ID" value="NZ_HG917868.1"/>
</dbReference>
<dbReference type="PROSITE" id="PS50234">
    <property type="entry name" value="VWFA"/>
    <property type="match status" value="1"/>
</dbReference>
<feature type="transmembrane region" description="Helical" evidence="1">
    <location>
        <begin position="59"/>
        <end position="80"/>
    </location>
</feature>
<proteinExistence type="predicted"/>
<keyword evidence="1" id="KW-1133">Transmembrane helix</keyword>
<reference evidence="3 4" key="1">
    <citation type="submission" date="2013-11" db="EMBL/GenBank/DDBJ databases">
        <title>Complete genome sequence of Clostridum sp. M2/40.</title>
        <authorList>
            <person name="Wibberg D."/>
            <person name="Puehler A."/>
            <person name="Schlueter A."/>
        </authorList>
    </citation>
    <scope>NUCLEOTIDE SEQUENCE [LARGE SCALE GENOMIC DNA]</scope>
    <source>
        <strain evidence="4">M2/40</strain>
    </source>
</reference>
<dbReference type="Gene3D" id="3.40.50.410">
    <property type="entry name" value="von Willebrand factor, type A domain"/>
    <property type="match status" value="1"/>
</dbReference>
<accession>W6RTA1</accession>
<protein>
    <submittedName>
        <fullName evidence="3">Putative membrane protein</fullName>
    </submittedName>
</protein>
<dbReference type="KEGG" id="clt:CM240_0321"/>
<dbReference type="PATRIC" id="fig|1216932.3.peg.300"/>
<dbReference type="Pfam" id="PF13519">
    <property type="entry name" value="VWA_2"/>
    <property type="match status" value="1"/>
</dbReference>
<keyword evidence="1" id="KW-0812">Transmembrane</keyword>
<evidence type="ECO:0000313" key="3">
    <source>
        <dbReference type="EMBL" id="CDM67488.1"/>
    </source>
</evidence>
<feature type="transmembrane region" description="Helical" evidence="1">
    <location>
        <begin position="577"/>
        <end position="595"/>
    </location>
</feature>
<name>W6RTA1_9CLOT</name>
<dbReference type="OrthoDB" id="9780136at2"/>
<dbReference type="STRING" id="1216932.CM240_0321"/>
<dbReference type="HOGENOM" id="CLU_026368_1_0_9"/>
<organism evidence="3 4">
    <name type="scientific">Clostridium bornimense</name>
    <dbReference type="NCBI Taxonomy" id="1216932"/>
    <lineage>
        <taxon>Bacteria</taxon>
        <taxon>Bacillati</taxon>
        <taxon>Bacillota</taxon>
        <taxon>Clostridia</taxon>
        <taxon>Eubacteriales</taxon>
        <taxon>Clostridiaceae</taxon>
        <taxon>Clostridium</taxon>
    </lineage>
</organism>
<evidence type="ECO:0000313" key="4">
    <source>
        <dbReference type="Proteomes" id="UP000019426"/>
    </source>
</evidence>
<feature type="transmembrane region" description="Helical" evidence="1">
    <location>
        <begin position="6"/>
        <end position="24"/>
    </location>
</feature>
<dbReference type="InterPro" id="IPR024163">
    <property type="entry name" value="Aerotolerance_reg_N"/>
</dbReference>
<dbReference type="PANTHER" id="PTHR37464:SF1">
    <property type="entry name" value="BLL2463 PROTEIN"/>
    <property type="match status" value="1"/>
</dbReference>
<dbReference type="EMBL" id="HG917868">
    <property type="protein sequence ID" value="CDM67488.1"/>
    <property type="molecule type" value="Genomic_DNA"/>
</dbReference>
<gene>
    <name evidence="3" type="ORF">CM240_0321</name>
</gene>
<feature type="domain" description="VWFA" evidence="2">
    <location>
        <begin position="89"/>
        <end position="298"/>
    </location>
</feature>
<keyword evidence="1" id="KW-0472">Membrane</keyword>
<evidence type="ECO:0000259" key="2">
    <source>
        <dbReference type="PROSITE" id="PS50234"/>
    </source>
</evidence>
<dbReference type="Proteomes" id="UP000019426">
    <property type="component" value="Chromosome M2/40_rep1"/>
</dbReference>
<dbReference type="CDD" id="cd00198">
    <property type="entry name" value="vWFA"/>
    <property type="match status" value="1"/>
</dbReference>